<reference evidence="1 2" key="1">
    <citation type="journal article" date="2020" name="ISME J.">
        <title>Comparative genomics reveals insights into cyanobacterial evolution and habitat adaptation.</title>
        <authorList>
            <person name="Chen M.Y."/>
            <person name="Teng W.K."/>
            <person name="Zhao L."/>
            <person name="Hu C.X."/>
            <person name="Zhou Y.K."/>
            <person name="Han B.P."/>
            <person name="Song L.R."/>
            <person name="Shu W.S."/>
        </authorList>
    </citation>
    <scope>NUCLEOTIDE SEQUENCE [LARGE SCALE GENOMIC DNA]</scope>
    <source>
        <strain evidence="1 2">FACHB-3921</strain>
    </source>
</reference>
<accession>A0ABR8BKW5</accession>
<proteinExistence type="predicted"/>
<protein>
    <submittedName>
        <fullName evidence="1">Uncharacterized protein</fullName>
    </submittedName>
</protein>
<gene>
    <name evidence="1" type="ORF">H6G14_26255</name>
</gene>
<keyword evidence="2" id="KW-1185">Reference proteome</keyword>
<name>A0ABR8BKW5_9NOSO</name>
<comment type="caution">
    <text evidence="1">The sequence shown here is derived from an EMBL/GenBank/DDBJ whole genome shotgun (WGS) entry which is preliminary data.</text>
</comment>
<dbReference type="EMBL" id="JACJQL010000063">
    <property type="protein sequence ID" value="MBD2254743.1"/>
    <property type="molecule type" value="Genomic_DNA"/>
</dbReference>
<organism evidence="1 2">
    <name type="scientific">Nostoc parmelioides FACHB-3921</name>
    <dbReference type="NCBI Taxonomy" id="2692909"/>
    <lineage>
        <taxon>Bacteria</taxon>
        <taxon>Bacillati</taxon>
        <taxon>Cyanobacteriota</taxon>
        <taxon>Cyanophyceae</taxon>
        <taxon>Nostocales</taxon>
        <taxon>Nostocaceae</taxon>
        <taxon>Nostoc</taxon>
    </lineage>
</organism>
<evidence type="ECO:0000313" key="2">
    <source>
        <dbReference type="Proteomes" id="UP000621307"/>
    </source>
</evidence>
<dbReference type="RefSeq" id="WP_190571124.1">
    <property type="nucleotide sequence ID" value="NZ_JACJQL010000063.1"/>
</dbReference>
<evidence type="ECO:0000313" key="1">
    <source>
        <dbReference type="EMBL" id="MBD2254743.1"/>
    </source>
</evidence>
<sequence>MKKISTKIILPSTIVLAVVSVSTPSLAFGLSIPNFISSIFNDVKEEYSRLEKEVQQQIDDSWANISTDAKESIQSAIGEMGTPDPILSTQELRERLRNSRSLPETKTLTGRLERNITRAAVNSTLGLEGQQDTKEKIKATTQISGETQALAQQAQSLDASQNILKVLAAQNAQVVSAITRFHADSLAGRQDSAQTNLMLSQVAENLANSTTKEELRTTGQASLTQELVFMSVLDPARE</sequence>
<dbReference type="Proteomes" id="UP000621307">
    <property type="component" value="Unassembled WGS sequence"/>
</dbReference>